<name>A0A4Q9KH11_9ACTN</name>
<reference evidence="1 2" key="1">
    <citation type="submission" date="2019-01" db="EMBL/GenBank/DDBJ databases">
        <title>Lactibacter flavus gen. nov., sp. nov., a novel bacterium of the family Propionibacteriaceae isolated from raw milk and dairy products.</title>
        <authorList>
            <person name="Huptas C."/>
            <person name="Wenning M."/>
            <person name="Breitenwieser F."/>
            <person name="Doll E."/>
            <person name="Von Neubeck M."/>
            <person name="Busse H.-J."/>
            <person name="Scherer S."/>
        </authorList>
    </citation>
    <scope>NUCLEOTIDE SEQUENCE [LARGE SCALE GENOMIC DNA]</scope>
    <source>
        <strain evidence="1 2">KCTC 33808</strain>
    </source>
</reference>
<keyword evidence="2" id="KW-1185">Reference proteome</keyword>
<proteinExistence type="predicted"/>
<dbReference type="Proteomes" id="UP000292373">
    <property type="component" value="Unassembled WGS sequence"/>
</dbReference>
<evidence type="ECO:0000313" key="1">
    <source>
        <dbReference type="EMBL" id="TBT87421.1"/>
    </source>
</evidence>
<gene>
    <name evidence="1" type="ORF">ET989_03695</name>
</gene>
<sequence length="75" mass="7813">MPSAIAGVANPGGRRRLERSWASLSSGTPANAAGRLDEFTRTVRSTTQLSDGEEAASCGRLRGCAHGSERRGLSP</sequence>
<evidence type="ECO:0000313" key="2">
    <source>
        <dbReference type="Proteomes" id="UP000292373"/>
    </source>
</evidence>
<dbReference type="AlphaFoldDB" id="A0A4Q9KH11"/>
<dbReference type="RefSeq" id="WP_131167207.1">
    <property type="nucleotide sequence ID" value="NZ_SDMQ01000002.1"/>
</dbReference>
<protein>
    <submittedName>
        <fullName evidence="1">Uncharacterized protein</fullName>
    </submittedName>
</protein>
<dbReference type="EMBL" id="SDMQ01000002">
    <property type="protein sequence ID" value="TBT87421.1"/>
    <property type="molecule type" value="Genomic_DNA"/>
</dbReference>
<accession>A0A4Q9KH11</accession>
<organism evidence="1 2">
    <name type="scientific">Propioniciclava sinopodophylli</name>
    <dbReference type="NCBI Taxonomy" id="1837344"/>
    <lineage>
        <taxon>Bacteria</taxon>
        <taxon>Bacillati</taxon>
        <taxon>Actinomycetota</taxon>
        <taxon>Actinomycetes</taxon>
        <taxon>Propionibacteriales</taxon>
        <taxon>Propionibacteriaceae</taxon>
        <taxon>Propioniciclava</taxon>
    </lineage>
</organism>
<comment type="caution">
    <text evidence="1">The sequence shown here is derived from an EMBL/GenBank/DDBJ whole genome shotgun (WGS) entry which is preliminary data.</text>
</comment>